<evidence type="ECO:0000256" key="1">
    <source>
        <dbReference type="ARBA" id="ARBA00022723"/>
    </source>
</evidence>
<proteinExistence type="predicted"/>
<dbReference type="EMBL" id="JAAMOX010000003">
    <property type="protein sequence ID" value="NIH55132.1"/>
    <property type="molecule type" value="Genomic_DNA"/>
</dbReference>
<dbReference type="PANTHER" id="PTHR42742">
    <property type="entry name" value="TRANSCRIPTIONAL REPRESSOR MPRA"/>
    <property type="match status" value="1"/>
</dbReference>
<dbReference type="Proteomes" id="UP000541033">
    <property type="component" value="Unassembled WGS sequence"/>
</dbReference>
<keyword evidence="3" id="KW-0413">Isomerase</keyword>
<organism evidence="3 4">
    <name type="scientific">Lysinibacter cavernae</name>
    <dbReference type="NCBI Taxonomy" id="1640652"/>
    <lineage>
        <taxon>Bacteria</taxon>
        <taxon>Bacillati</taxon>
        <taxon>Actinomycetota</taxon>
        <taxon>Actinomycetes</taxon>
        <taxon>Micrococcales</taxon>
        <taxon>Microbacteriaceae</taxon>
        <taxon>Lysinibacter</taxon>
    </lineage>
</organism>
<reference evidence="3 4" key="1">
    <citation type="submission" date="2020-02" db="EMBL/GenBank/DDBJ databases">
        <title>Sequencing the genomes of 1000 actinobacteria strains.</title>
        <authorList>
            <person name="Klenk H.-P."/>
        </authorList>
    </citation>
    <scope>NUCLEOTIDE SEQUENCE [LARGE SCALE GENOMIC DNA]</scope>
    <source>
        <strain evidence="3 4">DSM 27960</strain>
    </source>
</reference>
<dbReference type="InterPro" id="IPR051804">
    <property type="entry name" value="Carb_Metab_Reg_Kinase/Isom"/>
</dbReference>
<dbReference type="AlphaFoldDB" id="A0A7X5TVG4"/>
<evidence type="ECO:0000313" key="4">
    <source>
        <dbReference type="Proteomes" id="UP000541033"/>
    </source>
</evidence>
<evidence type="ECO:0000313" key="3">
    <source>
        <dbReference type="EMBL" id="NIH55132.1"/>
    </source>
</evidence>
<dbReference type="RefSeq" id="WP_167152072.1">
    <property type="nucleotide sequence ID" value="NZ_JAAMOX010000003.1"/>
</dbReference>
<evidence type="ECO:0000256" key="2">
    <source>
        <dbReference type="ARBA" id="ARBA00022833"/>
    </source>
</evidence>
<dbReference type="GO" id="GO:0004476">
    <property type="term" value="F:mannose-6-phosphate isomerase activity"/>
    <property type="evidence" value="ECO:0007669"/>
    <property type="project" value="UniProtKB-EC"/>
</dbReference>
<accession>A0A7X5TVG4</accession>
<dbReference type="EC" id="5.3.1.8" evidence="3"/>
<dbReference type="SUPFAM" id="SSF51182">
    <property type="entry name" value="RmlC-like cupins"/>
    <property type="match status" value="1"/>
</dbReference>
<dbReference type="InterPro" id="IPR014710">
    <property type="entry name" value="RmlC-like_jellyroll"/>
</dbReference>
<protein>
    <submittedName>
        <fullName evidence="3">Mannose-6-phosphate isomerase</fullName>
        <ecNumber evidence="3">5.3.1.8</ecNumber>
    </submittedName>
</protein>
<keyword evidence="4" id="KW-1185">Reference proteome</keyword>
<sequence length="333" mass="36176">MEPIFLPSNQPRDRFYQGGKRIQQLRGEPLIGNRVPEDWVGSCTALDGHSSLGTTTLPDGTLLADAVTSNPIAWLGPHHVAAYGADPKMLVKLLDAGQRLPVHAHPHASFAHEHLGRHHGKAEAWYVLEPGDVYVGLKQDLASEDMLGYVKEQDSEQLLGLLHRRHVERGDSVYVPPGVLHAIGEGILVAEIQEPEDMSILLEWNGFELDGERDGHLGLGFERALGAVELLGRSEAEVDALITRGKTGPSVLASESNEYFRVESYRNDDLPLTLDAGLRILIVAGGSVTLHWEEGHSVPAPRGSTVLIPSGVGPVRVTGEDNDTFLVICRPPL</sequence>
<comment type="caution">
    <text evidence="3">The sequence shown here is derived from an EMBL/GenBank/DDBJ whole genome shotgun (WGS) entry which is preliminary data.</text>
</comment>
<keyword evidence="2" id="KW-0862">Zinc</keyword>
<dbReference type="PANTHER" id="PTHR42742:SF3">
    <property type="entry name" value="FRUCTOKINASE"/>
    <property type="match status" value="1"/>
</dbReference>
<keyword evidence="1" id="KW-0479">Metal-binding</keyword>
<dbReference type="InterPro" id="IPR011051">
    <property type="entry name" value="RmlC_Cupin_sf"/>
</dbReference>
<gene>
    <name evidence="3" type="ORF">FHX76_003047</name>
</gene>
<dbReference type="CDD" id="cd07010">
    <property type="entry name" value="cupin_PMI_type_I_N_bac"/>
    <property type="match status" value="1"/>
</dbReference>
<dbReference type="Gene3D" id="2.60.120.10">
    <property type="entry name" value="Jelly Rolls"/>
    <property type="match status" value="2"/>
</dbReference>
<name>A0A7X5TVG4_9MICO</name>
<dbReference type="GO" id="GO:0046872">
    <property type="term" value="F:metal ion binding"/>
    <property type="evidence" value="ECO:0007669"/>
    <property type="project" value="UniProtKB-KW"/>
</dbReference>